<dbReference type="STRING" id="247490.KSU1_B0538"/>
<dbReference type="Proteomes" id="UP000002985">
    <property type="component" value="Unassembled WGS sequence"/>
</dbReference>
<gene>
    <name evidence="2" type="ORF">KSU1_B0538</name>
</gene>
<name>I3II50_9BACT</name>
<protein>
    <submittedName>
        <fullName evidence="2">Uncharacterized protein</fullName>
    </submittedName>
</protein>
<evidence type="ECO:0000313" key="2">
    <source>
        <dbReference type="EMBL" id="GAB61395.1"/>
    </source>
</evidence>
<evidence type="ECO:0000313" key="3">
    <source>
        <dbReference type="Proteomes" id="UP000002985"/>
    </source>
</evidence>
<proteinExistence type="predicted"/>
<accession>I3II50</accession>
<feature type="transmembrane region" description="Helical" evidence="1">
    <location>
        <begin position="6"/>
        <end position="23"/>
    </location>
</feature>
<keyword evidence="1" id="KW-0472">Membrane</keyword>
<reference evidence="2 3" key="1">
    <citation type="journal article" date="2012" name="FEBS Lett.">
        <title>Anammox organism KSU-1 expresses a NirK-type copper-containing nitrite reductase instead of a NirS-type with cytochrome cd1.</title>
        <authorList>
            <person name="Hira D."/>
            <person name="Toh H."/>
            <person name="Migita C.T."/>
            <person name="Okubo H."/>
            <person name="Nishiyama T."/>
            <person name="Hattori M."/>
            <person name="Furukawa K."/>
            <person name="Fujii T."/>
        </authorList>
    </citation>
    <scope>NUCLEOTIDE SEQUENCE [LARGE SCALE GENOMIC DNA]</scope>
</reference>
<keyword evidence="1" id="KW-0812">Transmembrane</keyword>
<feature type="transmembrane region" description="Helical" evidence="1">
    <location>
        <begin position="30"/>
        <end position="48"/>
    </location>
</feature>
<dbReference type="AlphaFoldDB" id="I3II50"/>
<keyword evidence="3" id="KW-1185">Reference proteome</keyword>
<keyword evidence="1" id="KW-1133">Transmembrane helix</keyword>
<evidence type="ECO:0000256" key="1">
    <source>
        <dbReference type="SAM" id="Phobius"/>
    </source>
</evidence>
<dbReference type="EMBL" id="BAFH01000002">
    <property type="protein sequence ID" value="GAB61395.1"/>
    <property type="molecule type" value="Genomic_DNA"/>
</dbReference>
<sequence length="53" mass="5962">MTLGRIIQIIGMIVVLDALYFGIARDSMKIEVLLLFIGAVIFYLGRSFEKKGK</sequence>
<organism evidence="2 3">
    <name type="scientific">Candidatus Jettenia caeni</name>
    <dbReference type="NCBI Taxonomy" id="247490"/>
    <lineage>
        <taxon>Bacteria</taxon>
        <taxon>Pseudomonadati</taxon>
        <taxon>Planctomycetota</taxon>
        <taxon>Candidatus Brocadiia</taxon>
        <taxon>Candidatus Brocadiales</taxon>
        <taxon>Candidatus Brocadiaceae</taxon>
        <taxon>Candidatus Jettenia</taxon>
    </lineage>
</organism>
<comment type="caution">
    <text evidence="2">The sequence shown here is derived from an EMBL/GenBank/DDBJ whole genome shotgun (WGS) entry which is preliminary data.</text>
</comment>